<evidence type="ECO:0000256" key="4">
    <source>
        <dbReference type="SAM" id="Coils"/>
    </source>
</evidence>
<dbReference type="Gene3D" id="3.30.70.60">
    <property type="match status" value="1"/>
</dbReference>
<dbReference type="Proteomes" id="UP001497497">
    <property type="component" value="Unassembled WGS sequence"/>
</dbReference>
<evidence type="ECO:0000256" key="3">
    <source>
        <dbReference type="ARBA" id="ARBA00022917"/>
    </source>
</evidence>
<keyword evidence="8" id="KW-1185">Reference proteome</keyword>
<dbReference type="FunFam" id="3.30.70.60:FF:000001">
    <property type="entry name" value="Elongation factor 1-beta 1 like"/>
    <property type="match status" value="1"/>
</dbReference>
<evidence type="ECO:0000256" key="5">
    <source>
        <dbReference type="SAM" id="MobiDB-lite"/>
    </source>
</evidence>
<dbReference type="SUPFAM" id="SSF54984">
    <property type="entry name" value="eEF-1beta-like"/>
    <property type="match status" value="1"/>
</dbReference>
<keyword evidence="4" id="KW-0175">Coiled coil</keyword>
<comment type="caution">
    <text evidence="7">The sequence shown here is derived from an EMBL/GenBank/DDBJ whole genome shotgun (WGS) entry which is preliminary data.</text>
</comment>
<feature type="compositionally biased region" description="Acidic residues" evidence="5">
    <location>
        <begin position="159"/>
        <end position="173"/>
    </location>
</feature>
<evidence type="ECO:0000313" key="8">
    <source>
        <dbReference type="Proteomes" id="UP001497497"/>
    </source>
</evidence>
<keyword evidence="2" id="KW-0251">Elongation factor</keyword>
<feature type="region of interest" description="Disordered" evidence="5">
    <location>
        <begin position="128"/>
        <end position="173"/>
    </location>
</feature>
<dbReference type="PANTHER" id="PTHR11595:SF26">
    <property type="entry name" value="ELONGATION FACTOR 1-DELTA"/>
    <property type="match status" value="1"/>
</dbReference>
<dbReference type="GO" id="GO:0003746">
    <property type="term" value="F:translation elongation factor activity"/>
    <property type="evidence" value="ECO:0007669"/>
    <property type="project" value="UniProtKB-KW"/>
</dbReference>
<feature type="non-terminal residue" evidence="7">
    <location>
        <position position="269"/>
    </location>
</feature>
<evidence type="ECO:0000313" key="7">
    <source>
        <dbReference type="EMBL" id="CAL1540164.1"/>
    </source>
</evidence>
<dbReference type="PANTHER" id="PTHR11595">
    <property type="entry name" value="EF-HAND AND COILED-COIL DOMAIN-CONTAINING FAMILY MEMBER"/>
    <property type="match status" value="1"/>
</dbReference>
<protein>
    <recommendedName>
        <fullName evidence="6">Translation elongation factor EF1B beta/delta subunit guanine nucleotide exchange domain-containing protein</fullName>
    </recommendedName>
</protein>
<accession>A0AAV2I0U0</accession>
<feature type="coiled-coil region" evidence="4">
    <location>
        <begin position="94"/>
        <end position="124"/>
    </location>
</feature>
<dbReference type="AlphaFoldDB" id="A0AAV2I0U0"/>
<evidence type="ECO:0000259" key="6">
    <source>
        <dbReference type="SMART" id="SM00888"/>
    </source>
</evidence>
<organism evidence="7 8">
    <name type="scientific">Lymnaea stagnalis</name>
    <name type="common">Great pond snail</name>
    <name type="synonym">Helix stagnalis</name>
    <dbReference type="NCBI Taxonomy" id="6523"/>
    <lineage>
        <taxon>Eukaryota</taxon>
        <taxon>Metazoa</taxon>
        <taxon>Spiralia</taxon>
        <taxon>Lophotrochozoa</taxon>
        <taxon>Mollusca</taxon>
        <taxon>Gastropoda</taxon>
        <taxon>Heterobranchia</taxon>
        <taxon>Euthyneura</taxon>
        <taxon>Panpulmonata</taxon>
        <taxon>Hygrophila</taxon>
        <taxon>Lymnaeoidea</taxon>
        <taxon>Lymnaeidae</taxon>
        <taxon>Lymnaea</taxon>
    </lineage>
</organism>
<dbReference type="GO" id="GO:0005853">
    <property type="term" value="C:eukaryotic translation elongation factor 1 complex"/>
    <property type="evidence" value="ECO:0007669"/>
    <property type="project" value="InterPro"/>
</dbReference>
<dbReference type="GO" id="GO:0005085">
    <property type="term" value="F:guanyl-nucleotide exchange factor activity"/>
    <property type="evidence" value="ECO:0007669"/>
    <property type="project" value="TreeGrafter"/>
</dbReference>
<dbReference type="InterPro" id="IPR018940">
    <property type="entry name" value="EF-1_beta_acid_region_euk"/>
</dbReference>
<dbReference type="Pfam" id="PF10587">
    <property type="entry name" value="EF-1_beta_acid"/>
    <property type="match status" value="1"/>
</dbReference>
<comment type="similarity">
    <text evidence="1">Belongs to the EF-1-beta/EF-1-delta family.</text>
</comment>
<keyword evidence="3" id="KW-0648">Protein biosynthesis</keyword>
<feature type="domain" description="Translation elongation factor EF1B beta/delta subunit guanine nucleotide exchange" evidence="6">
    <location>
        <begin position="202"/>
        <end position="266"/>
    </location>
</feature>
<dbReference type="EMBL" id="CAXITT010000374">
    <property type="protein sequence ID" value="CAL1540164.1"/>
    <property type="molecule type" value="Genomic_DNA"/>
</dbReference>
<dbReference type="InterPro" id="IPR014717">
    <property type="entry name" value="Transl_elong_EF1B/ribsomal_bS6"/>
</dbReference>
<dbReference type="GO" id="GO:0005829">
    <property type="term" value="C:cytosol"/>
    <property type="evidence" value="ECO:0007669"/>
    <property type="project" value="TreeGrafter"/>
</dbReference>
<feature type="non-terminal residue" evidence="7">
    <location>
        <position position="1"/>
    </location>
</feature>
<dbReference type="Pfam" id="PF00736">
    <property type="entry name" value="EF1_GNE"/>
    <property type="match status" value="1"/>
</dbReference>
<dbReference type="CDD" id="cd00292">
    <property type="entry name" value="EF1B"/>
    <property type="match status" value="1"/>
</dbReference>
<dbReference type="InterPro" id="IPR049720">
    <property type="entry name" value="EF1B_bsu/dsu"/>
</dbReference>
<evidence type="ECO:0000256" key="2">
    <source>
        <dbReference type="ARBA" id="ARBA00022768"/>
    </source>
</evidence>
<gene>
    <name evidence="7" type="ORF">GSLYS_00013887001</name>
</gene>
<dbReference type="InterPro" id="IPR014038">
    <property type="entry name" value="EF1B_bsu/dsu_GNE"/>
</dbReference>
<dbReference type="SMART" id="SM00888">
    <property type="entry name" value="EF1_GNE"/>
    <property type="match status" value="1"/>
</dbReference>
<sequence>FLKVVVVWKTRKFYVFHQTYHHLAMANPLLSENVWLHQQKFLDAESLYRQLEAGTASVGEKGSNSLAGDIAQVRKDIQNALNNAPVKGAGGAGGDSVIKRLEALEKENKELRKITDELRALILNTKSSEGSTPIAKPAAAAATPSRPQGKPVPKPAPAAEDEDDDDDEDLFGSDDEETKALKAKRVQEYAEKKAKKPALIAKSSVLLDVKPWDDETDMGEMEKRVRAIEQDGLVWGASKLVEVGYGIKKLTIMCVVEDDKVSIEDLSEK</sequence>
<evidence type="ECO:0000256" key="1">
    <source>
        <dbReference type="ARBA" id="ARBA00007411"/>
    </source>
</evidence>
<dbReference type="InterPro" id="IPR036219">
    <property type="entry name" value="eEF-1beta-like_sf"/>
</dbReference>
<reference evidence="7 8" key="1">
    <citation type="submission" date="2024-04" db="EMBL/GenBank/DDBJ databases">
        <authorList>
            <consortium name="Genoscope - CEA"/>
            <person name="William W."/>
        </authorList>
    </citation>
    <scope>NUCLEOTIDE SEQUENCE [LARGE SCALE GENOMIC DNA]</scope>
</reference>
<proteinExistence type="inferred from homology"/>
<name>A0AAV2I0U0_LYMST</name>